<dbReference type="EMBL" id="OZ023719">
    <property type="protein sequence ID" value="CAK9868526.1"/>
    <property type="molecule type" value="Genomic_DNA"/>
</dbReference>
<evidence type="ECO:0000256" key="1">
    <source>
        <dbReference type="SAM" id="MobiDB-lite"/>
    </source>
</evidence>
<protein>
    <recommendedName>
        <fullName evidence="2">Protein kinase domain-containing protein</fullName>
    </recommendedName>
</protein>
<keyword evidence="4" id="KW-1185">Reference proteome</keyword>
<feature type="domain" description="Protein kinase" evidence="2">
    <location>
        <begin position="126"/>
        <end position="439"/>
    </location>
</feature>
<dbReference type="InterPro" id="IPR000719">
    <property type="entry name" value="Prot_kinase_dom"/>
</dbReference>
<reference evidence="3" key="1">
    <citation type="submission" date="2024-03" db="EMBL/GenBank/DDBJ databases">
        <authorList>
            <consortium name="ELIXIR-Norway"/>
            <consortium name="Elixir Norway"/>
        </authorList>
    </citation>
    <scope>NUCLEOTIDE SEQUENCE</scope>
</reference>
<proteinExistence type="predicted"/>
<dbReference type="Proteomes" id="UP001497522">
    <property type="component" value="Chromosome 18"/>
</dbReference>
<dbReference type="SMART" id="SM00220">
    <property type="entry name" value="S_TKc"/>
    <property type="match status" value="1"/>
</dbReference>
<evidence type="ECO:0000313" key="3">
    <source>
        <dbReference type="EMBL" id="CAK9868526.1"/>
    </source>
</evidence>
<dbReference type="InterPro" id="IPR011009">
    <property type="entry name" value="Kinase-like_dom_sf"/>
</dbReference>
<evidence type="ECO:0000259" key="2">
    <source>
        <dbReference type="PROSITE" id="PS50011"/>
    </source>
</evidence>
<dbReference type="PANTHER" id="PTHR44329">
    <property type="entry name" value="SERINE/THREONINE-PROTEIN KINASE TNNI3K-RELATED"/>
    <property type="match status" value="1"/>
</dbReference>
<dbReference type="SUPFAM" id="SSF56112">
    <property type="entry name" value="Protein kinase-like (PK-like)"/>
    <property type="match status" value="1"/>
</dbReference>
<feature type="region of interest" description="Disordered" evidence="1">
    <location>
        <begin position="1"/>
        <end position="20"/>
    </location>
</feature>
<sequence>MDSKDSKGFDSGESEDPFSSYVVHTSGAVVQWPGQNQEGELESFNLSSRSGSFSELDEDVSTTASQSTELSDKFIPSVVAPLYSGIAPEHLWTELLPSRDPSPATAETANEEERIRLVRLIHPSELKIIEEITGGTQARIFLAKYLGTRVVVKRYRCCGAGALDCERQKEVALKLQREMEMVMKACEGTSKSRLCPVIGVSVDKSGKLLEVMQLMEGDLRTLINKRVVELERGRGTHLNKMRIMRAIASGIRELHACGRIHKDIKASNILVSSVHRRKPRIPLRRFHETTSSWRRLGGKPGYGEELFFNYGDMFFDEFDVKIGDYEISDDVVGTGFWRAPEVLQALRDRSDLQLVYSPAVDVYSFGMVCYEILTGRIPFDGHPLSDYDLVLSGRRPDIPNHVAPLLSDLLHRCWHTDPHQRPGWPEILDILDTLDSPYNTRFPFHPTEHFFRRL</sequence>
<dbReference type="Pfam" id="PF07714">
    <property type="entry name" value="PK_Tyr_Ser-Thr"/>
    <property type="match status" value="2"/>
</dbReference>
<feature type="compositionally biased region" description="Basic and acidic residues" evidence="1">
    <location>
        <begin position="1"/>
        <end position="10"/>
    </location>
</feature>
<dbReference type="Gene3D" id="1.10.510.10">
    <property type="entry name" value="Transferase(Phosphotransferase) domain 1"/>
    <property type="match status" value="2"/>
</dbReference>
<accession>A0ABP1B0V7</accession>
<dbReference type="PROSITE" id="PS50011">
    <property type="entry name" value="PROTEIN_KINASE_DOM"/>
    <property type="match status" value="1"/>
</dbReference>
<organism evidence="3 4">
    <name type="scientific">Sphagnum jensenii</name>
    <dbReference type="NCBI Taxonomy" id="128206"/>
    <lineage>
        <taxon>Eukaryota</taxon>
        <taxon>Viridiplantae</taxon>
        <taxon>Streptophyta</taxon>
        <taxon>Embryophyta</taxon>
        <taxon>Bryophyta</taxon>
        <taxon>Sphagnophytina</taxon>
        <taxon>Sphagnopsida</taxon>
        <taxon>Sphagnales</taxon>
        <taxon>Sphagnaceae</taxon>
        <taxon>Sphagnum</taxon>
    </lineage>
</organism>
<dbReference type="InterPro" id="IPR001245">
    <property type="entry name" value="Ser-Thr/Tyr_kinase_cat_dom"/>
</dbReference>
<evidence type="ECO:0000313" key="4">
    <source>
        <dbReference type="Proteomes" id="UP001497522"/>
    </source>
</evidence>
<gene>
    <name evidence="3" type="ORF">CSSPJE1EN2_LOCUS11485</name>
</gene>
<name>A0ABP1B0V7_9BRYO</name>
<dbReference type="InterPro" id="IPR051681">
    <property type="entry name" value="Ser/Thr_Kinases-Pseudokinases"/>
</dbReference>